<organism evidence="1 2">
    <name type="scientific">Sinorhizobium fredii (strain USDA 257)</name>
    <dbReference type="NCBI Taxonomy" id="1185652"/>
    <lineage>
        <taxon>Bacteria</taxon>
        <taxon>Pseudomonadati</taxon>
        <taxon>Pseudomonadota</taxon>
        <taxon>Alphaproteobacteria</taxon>
        <taxon>Hyphomicrobiales</taxon>
        <taxon>Rhizobiaceae</taxon>
        <taxon>Sinorhizobium/Ensifer group</taxon>
        <taxon>Sinorhizobium</taxon>
    </lineage>
</organism>
<dbReference type="RefSeq" id="WP_014761614.1">
    <property type="nucleotide sequence ID" value="NC_018000.1"/>
</dbReference>
<dbReference type="KEGG" id="sfd:USDA257_c08330"/>
<dbReference type="PATRIC" id="fig|1185652.3.peg.866"/>
<dbReference type="AlphaFoldDB" id="I3X0L9"/>
<name>I3X0L9_SINF2</name>
<dbReference type="EMBL" id="CP003563">
    <property type="protein sequence ID" value="AFL49425.1"/>
    <property type="molecule type" value="Genomic_DNA"/>
</dbReference>
<evidence type="ECO:0000313" key="1">
    <source>
        <dbReference type="EMBL" id="AFL49425.1"/>
    </source>
</evidence>
<dbReference type="HOGENOM" id="CLU_211055_0_0_5"/>
<protein>
    <submittedName>
        <fullName evidence="1">Uncharacterized protein</fullName>
    </submittedName>
</protein>
<proteinExistence type="predicted"/>
<evidence type="ECO:0000313" key="2">
    <source>
        <dbReference type="Proteomes" id="UP000006180"/>
    </source>
</evidence>
<reference evidence="1 2" key="1">
    <citation type="journal article" date="2012" name="J. Bacteriol.">
        <title>Complete genome sequence of the broad-host-range strain Sinorhizobium fredii USDA257.</title>
        <authorList>
            <person name="Schuldes J."/>
            <person name="Rodriguez Orbegoso M."/>
            <person name="Schmeisser C."/>
            <person name="Krishnan H.B."/>
            <person name="Daniel R."/>
            <person name="Streit W.R."/>
        </authorList>
    </citation>
    <scope>NUCLEOTIDE SEQUENCE [LARGE SCALE GENOMIC DNA]</scope>
    <source>
        <strain evidence="1 2">USDA 257</strain>
    </source>
</reference>
<accession>I3X0L9</accession>
<sequence>MKPAKTPGSTTSGSKPAAADLVAKYRPLGLKAVLAAALQAKAKPAAKKLAKRPTTGRSSL</sequence>
<gene>
    <name evidence="1" type="ORF">USDA257_c08330</name>
</gene>
<dbReference type="Proteomes" id="UP000006180">
    <property type="component" value="Chromosome"/>
</dbReference>